<evidence type="ECO:0000313" key="2">
    <source>
        <dbReference type="EMBL" id="AAQ89090.1"/>
    </source>
</evidence>
<gene>
    <name evidence="2" type="ORF">UNQ2999</name>
</gene>
<organism evidence="2">
    <name type="scientific">Homo sapiens</name>
    <name type="common">Human</name>
    <dbReference type="NCBI Taxonomy" id="9606"/>
    <lineage>
        <taxon>Eukaryota</taxon>
        <taxon>Metazoa</taxon>
        <taxon>Chordata</taxon>
        <taxon>Craniata</taxon>
        <taxon>Vertebrata</taxon>
        <taxon>Euteleostomi</taxon>
        <taxon>Mammalia</taxon>
        <taxon>Eutheria</taxon>
        <taxon>Euarchontoglires</taxon>
        <taxon>Primates</taxon>
        <taxon>Haplorrhini</taxon>
        <taxon>Catarrhini</taxon>
        <taxon>Hominidae</taxon>
        <taxon>Homo</taxon>
    </lineage>
</organism>
<sequence>MGNNCYFKSLGAVILPSASATFVVLCVASVPPLILLSFLSLFPPSFPSVFLRSKGYNGGANCLAISDKTSLSDCSAHDLPCSLTGSGIRSHQLSAGHLGL</sequence>
<keyword evidence="1" id="KW-0812">Transmembrane</keyword>
<name>Q6UWM8_HUMAN</name>
<proteinExistence type="evidence at transcript level"/>
<protein>
    <submittedName>
        <fullName evidence="2">GNNC2999</fullName>
    </submittedName>
</protein>
<feature type="transmembrane region" description="Helical" evidence="1">
    <location>
        <begin position="20"/>
        <end position="42"/>
    </location>
</feature>
<keyword evidence="1" id="KW-1133">Transmembrane helix</keyword>
<dbReference type="AlphaFoldDB" id="Q6UWM8"/>
<reference evidence="2" key="1">
    <citation type="journal article" date="2003" name="Genome Res.">
        <title>The secreted protein discovery initiative (SPDI), a large-scale effort to identify novel human secreted and transmembrane proteins: a bioinformatics assessment.</title>
        <authorList>
            <person name="Clark H.F."/>
            <person name="Gurney A.L."/>
            <person name="Abaya E."/>
            <person name="Baker K."/>
            <person name="Baldwin D."/>
            <person name="Brush J."/>
            <person name="Chen J."/>
            <person name="Chow B."/>
            <person name="Chui C."/>
            <person name="Crowley C."/>
            <person name="Currell B."/>
            <person name="Deuel B."/>
            <person name="Dowd P."/>
            <person name="Eaton D."/>
            <person name="Foster J."/>
            <person name="Grimaldi C."/>
            <person name="Gu Q."/>
            <person name="Hass P.E."/>
            <person name="Heldens S."/>
            <person name="Huang A."/>
            <person name="Kim H.S."/>
            <person name="Klimowski L."/>
            <person name="Jin Y."/>
            <person name="Johnson S."/>
            <person name="Lee J."/>
            <person name="Lewis L."/>
            <person name="Liao D."/>
            <person name="Mark M."/>
            <person name="Robbie E."/>
            <person name="Sanchez C."/>
            <person name="Schoenfeld J."/>
            <person name="Seshagiri S."/>
            <person name="Simmons L."/>
            <person name="Singh J."/>
            <person name="Smith V."/>
            <person name="Stinson J."/>
            <person name="Vagts A."/>
            <person name="Vandlen R."/>
            <person name="Watanabe C."/>
            <person name="Wieand D."/>
            <person name="Woods K."/>
            <person name="Xie M.H."/>
            <person name="Yansura D."/>
            <person name="Yi S."/>
            <person name="Yu G."/>
            <person name="Yuan J."/>
            <person name="Zhang M."/>
            <person name="Zhang Z."/>
            <person name="Goddard A."/>
            <person name="Wood W.I."/>
            <person name="Godowski P."/>
            <person name="Gray A."/>
        </authorList>
    </citation>
    <scope>NUCLEOTIDE SEQUENCE</scope>
</reference>
<accession>Q6UWM8</accession>
<dbReference type="EMBL" id="AY358728">
    <property type="protein sequence ID" value="AAQ89090.1"/>
    <property type="molecule type" value="mRNA"/>
</dbReference>
<keyword evidence="1" id="KW-0472">Membrane</keyword>
<evidence type="ECO:0000256" key="1">
    <source>
        <dbReference type="SAM" id="Phobius"/>
    </source>
</evidence>